<name>A0A9W9ZC75_9CNID</name>
<dbReference type="AlphaFoldDB" id="A0A9W9ZC75"/>
<reference evidence="1" key="1">
    <citation type="submission" date="2023-01" db="EMBL/GenBank/DDBJ databases">
        <title>Genome assembly of the deep-sea coral Lophelia pertusa.</title>
        <authorList>
            <person name="Herrera S."/>
            <person name="Cordes E."/>
        </authorList>
    </citation>
    <scope>NUCLEOTIDE SEQUENCE</scope>
    <source>
        <strain evidence="1">USNM1676648</strain>
        <tissue evidence="1">Polyp</tissue>
    </source>
</reference>
<accession>A0A9W9ZC75</accession>
<organism evidence="1 2">
    <name type="scientific">Desmophyllum pertusum</name>
    <dbReference type="NCBI Taxonomy" id="174260"/>
    <lineage>
        <taxon>Eukaryota</taxon>
        <taxon>Metazoa</taxon>
        <taxon>Cnidaria</taxon>
        <taxon>Anthozoa</taxon>
        <taxon>Hexacorallia</taxon>
        <taxon>Scleractinia</taxon>
        <taxon>Caryophylliina</taxon>
        <taxon>Caryophylliidae</taxon>
        <taxon>Desmophyllum</taxon>
    </lineage>
</organism>
<evidence type="ECO:0000313" key="1">
    <source>
        <dbReference type="EMBL" id="KAJ7378319.1"/>
    </source>
</evidence>
<sequence>MKPISFKSVSTSTRKRSEIPQWRKVCRNRSCRNKHKQHIKRPESENEGWLSAASGFRHFRETEKLVKGSGAGTEMKLQSRWTKERHPLSCFLKSPALPQTVNVLYILYLSAGNRL</sequence>
<dbReference type="EMBL" id="MU826367">
    <property type="protein sequence ID" value="KAJ7378319.1"/>
    <property type="molecule type" value="Genomic_DNA"/>
</dbReference>
<keyword evidence="2" id="KW-1185">Reference proteome</keyword>
<dbReference type="Proteomes" id="UP001163046">
    <property type="component" value="Unassembled WGS sequence"/>
</dbReference>
<proteinExistence type="predicted"/>
<gene>
    <name evidence="1" type="ORF">OS493_023566</name>
</gene>
<evidence type="ECO:0000313" key="2">
    <source>
        <dbReference type="Proteomes" id="UP001163046"/>
    </source>
</evidence>
<comment type="caution">
    <text evidence="1">The sequence shown here is derived from an EMBL/GenBank/DDBJ whole genome shotgun (WGS) entry which is preliminary data.</text>
</comment>
<protein>
    <submittedName>
        <fullName evidence="1">Uncharacterized protein</fullName>
    </submittedName>
</protein>